<comment type="caution">
    <text evidence="1">The sequence shown here is derived from an EMBL/GenBank/DDBJ whole genome shotgun (WGS) entry which is preliminary data.</text>
</comment>
<dbReference type="EMBL" id="JAWHQM010000016">
    <property type="protein sequence ID" value="KAK5630582.1"/>
    <property type="molecule type" value="Genomic_DNA"/>
</dbReference>
<proteinExistence type="predicted"/>
<reference evidence="1 2" key="1">
    <citation type="submission" date="2023-10" db="EMBL/GenBank/DDBJ databases">
        <title>Draft genome sequence of Xylaria bambusicola isolate GMP-LS, the root and basal stem rot pathogen of sugarcane in Indonesia.</title>
        <authorList>
            <person name="Selvaraj P."/>
            <person name="Muralishankar V."/>
            <person name="Muruganantham S."/>
            <person name="Sp S."/>
            <person name="Haryani S."/>
            <person name="Lau K.J.X."/>
            <person name="Naqvi N.I."/>
        </authorList>
    </citation>
    <scope>NUCLEOTIDE SEQUENCE [LARGE SCALE GENOMIC DNA]</scope>
    <source>
        <strain evidence="1">GMP-LS</strain>
    </source>
</reference>
<evidence type="ECO:0000313" key="2">
    <source>
        <dbReference type="Proteomes" id="UP001305414"/>
    </source>
</evidence>
<evidence type="ECO:0000313" key="1">
    <source>
        <dbReference type="EMBL" id="KAK5630582.1"/>
    </source>
</evidence>
<accession>A0AAN7UKY6</accession>
<organism evidence="1 2">
    <name type="scientific">Xylaria bambusicola</name>
    <dbReference type="NCBI Taxonomy" id="326684"/>
    <lineage>
        <taxon>Eukaryota</taxon>
        <taxon>Fungi</taxon>
        <taxon>Dikarya</taxon>
        <taxon>Ascomycota</taxon>
        <taxon>Pezizomycotina</taxon>
        <taxon>Sordariomycetes</taxon>
        <taxon>Xylariomycetidae</taxon>
        <taxon>Xylariales</taxon>
        <taxon>Xylariaceae</taxon>
        <taxon>Xylaria</taxon>
    </lineage>
</organism>
<sequence length="423" mass="47656">MATAAATTAAGISDDWEHVADDDNYSVISLPMSEDLALDSSQHRLVATLSDSPLTSSSQLQSEYPTQSDLHPCDAVAEPHPTDDAVEKCGMDLKDVIDESDSPPALSRKSITDRRGLMLILDNITSLSTLLGRICARSKDDASFFTIIRTNLHRLEHIVRVYASRYRAGMKPVEFPHRLLDWLEKIDSKALQFLAALREHEGSGQPIGKKYLIEVHDLAFEFAGSLMPAVQSDYEAFKIQLKQIPKDKNEKHKTTGKNHDGIPRTAATNHLIHLFRELQHLRDQIVACLGEIHTGDCHGIFSPFQRVDIKGLTCSYKLAKEVLERMLSAPIDSSREDGSTYSEFHRLNLDTVRSIKLQLEEITDDLFRERSSISQCLRYRNDPDDMLDSGQQFIKDYTMDALRETERLLLSILRDRGDPKPGI</sequence>
<dbReference type="AlphaFoldDB" id="A0AAN7UKY6"/>
<name>A0AAN7UKY6_9PEZI</name>
<keyword evidence="2" id="KW-1185">Reference proteome</keyword>
<gene>
    <name evidence="1" type="ORF">RRF57_006297</name>
</gene>
<protein>
    <submittedName>
        <fullName evidence="1">Uncharacterized protein</fullName>
    </submittedName>
</protein>
<dbReference type="Proteomes" id="UP001305414">
    <property type="component" value="Unassembled WGS sequence"/>
</dbReference>